<comment type="similarity">
    <text evidence="2 8">Belongs to the intercrine alpha (chemokine CxC) family.</text>
</comment>
<dbReference type="InterPro" id="IPR039809">
    <property type="entry name" value="Chemokine_b/g/d"/>
</dbReference>
<sequence length="206" mass="22075">MAPATRPLLRASLLLLLLLLATRHQVTGRTRHCCPSLEEPLLGSAADSSADTVSSPTGAPVTNELRCQCLQTVAGVHLKNIQSLKVTPPGPHCTQTEVIATLKDGREVCLNPEAPMVQKIVQKMLKTEPVHSTVTTLKTPKQTDGGLCVFLKDEGARGSMKSLKGLENGILGKVCSRAFLRKKGAFGSVTSLRCKAKFLVLRVQVT</sequence>
<feature type="domain" description="Chemokine interleukin-8-like" evidence="9">
    <location>
        <begin position="64"/>
        <end position="124"/>
    </location>
</feature>
<evidence type="ECO:0000259" key="9">
    <source>
        <dbReference type="SMART" id="SM00199"/>
    </source>
</evidence>
<dbReference type="InterPro" id="IPR018048">
    <property type="entry name" value="Chemokine_CXC_CS"/>
</dbReference>
<dbReference type="PROSITE" id="PS00471">
    <property type="entry name" value="SMALL_CYTOKINES_CXC"/>
    <property type="match status" value="1"/>
</dbReference>
<keyword evidence="6" id="KW-1015">Disulfide bond</keyword>
<dbReference type="Pfam" id="PF00048">
    <property type="entry name" value="IL8"/>
    <property type="match status" value="1"/>
</dbReference>
<evidence type="ECO:0000256" key="3">
    <source>
        <dbReference type="ARBA" id="ARBA00022514"/>
    </source>
</evidence>
<dbReference type="GO" id="GO:0006954">
    <property type="term" value="P:inflammatory response"/>
    <property type="evidence" value="ECO:0007669"/>
    <property type="project" value="UniProtKB-KW"/>
</dbReference>
<organism evidence="10 11">
    <name type="scientific">Microtus ochrogaster</name>
    <name type="common">Prairie vole</name>
    <dbReference type="NCBI Taxonomy" id="79684"/>
    <lineage>
        <taxon>Eukaryota</taxon>
        <taxon>Metazoa</taxon>
        <taxon>Chordata</taxon>
        <taxon>Craniata</taxon>
        <taxon>Vertebrata</taxon>
        <taxon>Euteleostomi</taxon>
        <taxon>Mammalia</taxon>
        <taxon>Eutheria</taxon>
        <taxon>Euarchontoglires</taxon>
        <taxon>Glires</taxon>
        <taxon>Rodentia</taxon>
        <taxon>Myomorpha</taxon>
        <taxon>Muroidea</taxon>
        <taxon>Cricetidae</taxon>
        <taxon>Arvicolinae</taxon>
        <taxon>Microtus</taxon>
    </lineage>
</organism>
<dbReference type="GO" id="GO:0005615">
    <property type="term" value="C:extracellular space"/>
    <property type="evidence" value="ECO:0007669"/>
    <property type="project" value="UniProtKB-UniRule"/>
</dbReference>
<feature type="signal peptide" evidence="8">
    <location>
        <begin position="1"/>
        <end position="28"/>
    </location>
</feature>
<dbReference type="GO" id="GO:0008083">
    <property type="term" value="F:growth factor activity"/>
    <property type="evidence" value="ECO:0007669"/>
    <property type="project" value="UniProtKB-KW"/>
</dbReference>
<feature type="chain" id="PRO_5035338629" description="C-X-C motif chemokine" evidence="8">
    <location>
        <begin position="29"/>
        <end position="206"/>
    </location>
</feature>
<evidence type="ECO:0000256" key="8">
    <source>
        <dbReference type="RuleBase" id="RU361149"/>
    </source>
</evidence>
<dbReference type="GO" id="GO:0008009">
    <property type="term" value="F:chemokine activity"/>
    <property type="evidence" value="ECO:0007669"/>
    <property type="project" value="InterPro"/>
</dbReference>
<dbReference type="EMBL" id="JAATJU010023069">
    <property type="protein sequence ID" value="KAH0508868.1"/>
    <property type="molecule type" value="Genomic_DNA"/>
</dbReference>
<dbReference type="PRINTS" id="PR00437">
    <property type="entry name" value="SMALLCYTKCXC"/>
</dbReference>
<keyword evidence="8" id="KW-0732">Signal</keyword>
<keyword evidence="7" id="KW-0395">Inflammatory response</keyword>
<dbReference type="InterPro" id="IPR001089">
    <property type="entry name" value="Chemokine_CXC"/>
</dbReference>
<evidence type="ECO:0000313" key="11">
    <source>
        <dbReference type="Proteomes" id="UP000710432"/>
    </source>
</evidence>
<dbReference type="AlphaFoldDB" id="A0A8J6KRZ7"/>
<dbReference type="CDD" id="cd00273">
    <property type="entry name" value="Chemokine_CXC"/>
    <property type="match status" value="1"/>
</dbReference>
<dbReference type="PANTHER" id="PTHR12015:SF192">
    <property type="entry name" value="GROWTH-REGULATED ALPHA PROTEIN"/>
    <property type="match status" value="1"/>
</dbReference>
<gene>
    <name evidence="10" type="ORF">LTLLF_161865</name>
</gene>
<name>A0A8J6KRZ7_MICOH</name>
<keyword evidence="5" id="KW-0339">Growth factor</keyword>
<keyword evidence="4 8" id="KW-0964">Secreted</keyword>
<comment type="subcellular location">
    <subcellularLocation>
        <location evidence="1 8">Secreted</location>
    </subcellularLocation>
</comment>
<dbReference type="InterPro" id="IPR001811">
    <property type="entry name" value="Chemokine_IL8-like_dom"/>
</dbReference>
<dbReference type="SUPFAM" id="SSF54117">
    <property type="entry name" value="Interleukin 8-like chemokines"/>
    <property type="match status" value="1"/>
</dbReference>
<comment type="caution">
    <text evidence="10">The sequence shown here is derived from an EMBL/GenBank/DDBJ whole genome shotgun (WGS) entry which is preliminary data.</text>
</comment>
<evidence type="ECO:0000256" key="7">
    <source>
        <dbReference type="ARBA" id="ARBA00023198"/>
    </source>
</evidence>
<dbReference type="PANTHER" id="PTHR12015">
    <property type="entry name" value="SMALL INDUCIBLE CYTOKINE A"/>
    <property type="match status" value="1"/>
</dbReference>
<dbReference type="InterPro" id="IPR033899">
    <property type="entry name" value="CXC_Chemokine_domain"/>
</dbReference>
<evidence type="ECO:0000256" key="2">
    <source>
        <dbReference type="ARBA" id="ARBA00010665"/>
    </source>
</evidence>
<keyword evidence="8" id="KW-0145">Chemotaxis</keyword>
<evidence type="ECO:0000313" key="10">
    <source>
        <dbReference type="EMBL" id="KAH0508868.1"/>
    </source>
</evidence>
<reference evidence="10" key="1">
    <citation type="submission" date="2020-03" db="EMBL/GenBank/DDBJ databases">
        <title>Studies in the Genomics of Life Span.</title>
        <authorList>
            <person name="Glass D."/>
        </authorList>
    </citation>
    <scope>NUCLEOTIDE SEQUENCE</scope>
    <source>
        <strain evidence="10">LTLLF</strain>
        <tissue evidence="10">Muscle</tissue>
    </source>
</reference>
<evidence type="ECO:0000256" key="1">
    <source>
        <dbReference type="ARBA" id="ARBA00004613"/>
    </source>
</evidence>
<dbReference type="Proteomes" id="UP000710432">
    <property type="component" value="Unassembled WGS sequence"/>
</dbReference>
<protein>
    <recommendedName>
        <fullName evidence="8">C-X-C motif chemokine</fullName>
    </recommendedName>
</protein>
<evidence type="ECO:0000256" key="4">
    <source>
        <dbReference type="ARBA" id="ARBA00022525"/>
    </source>
</evidence>
<dbReference type="InterPro" id="IPR036048">
    <property type="entry name" value="Interleukin_8-like_sf"/>
</dbReference>
<dbReference type="SMART" id="SM00199">
    <property type="entry name" value="SCY"/>
    <property type="match status" value="1"/>
</dbReference>
<proteinExistence type="inferred from homology"/>
<evidence type="ECO:0000256" key="6">
    <source>
        <dbReference type="ARBA" id="ARBA00023157"/>
    </source>
</evidence>
<dbReference type="FunFam" id="2.40.50.40:FF:000004">
    <property type="entry name" value="C-X-C motif chemokine"/>
    <property type="match status" value="1"/>
</dbReference>
<dbReference type="GO" id="GO:0006955">
    <property type="term" value="P:immune response"/>
    <property type="evidence" value="ECO:0007669"/>
    <property type="project" value="InterPro"/>
</dbReference>
<evidence type="ECO:0000256" key="5">
    <source>
        <dbReference type="ARBA" id="ARBA00023030"/>
    </source>
</evidence>
<dbReference type="Gene3D" id="2.40.50.40">
    <property type="match status" value="1"/>
</dbReference>
<accession>A0A8J6KRZ7</accession>
<keyword evidence="3 8" id="KW-0202">Cytokine</keyword>